<evidence type="ECO:0000313" key="3">
    <source>
        <dbReference type="Proteomes" id="UP000295411"/>
    </source>
</evidence>
<proteinExistence type="predicted"/>
<feature type="region of interest" description="Disordered" evidence="1">
    <location>
        <begin position="1"/>
        <end position="25"/>
    </location>
</feature>
<comment type="caution">
    <text evidence="2">The sequence shown here is derived from an EMBL/GenBank/DDBJ whole genome shotgun (WGS) entry which is preliminary data.</text>
</comment>
<dbReference type="Proteomes" id="UP000295411">
    <property type="component" value="Unassembled WGS sequence"/>
</dbReference>
<protein>
    <recommendedName>
        <fullName evidence="4">YbhB/YbcL family Raf kinase inhibitor-like protein</fullName>
    </recommendedName>
</protein>
<evidence type="ECO:0008006" key="4">
    <source>
        <dbReference type="Google" id="ProtNLM"/>
    </source>
</evidence>
<dbReference type="SUPFAM" id="SSF49777">
    <property type="entry name" value="PEBP-like"/>
    <property type="match status" value="1"/>
</dbReference>
<sequence length="49" mass="5030">MQQADAGFTGYPGASPPNGHGTHHYHVVVHATDMAARLSSCSPVRASPG</sequence>
<dbReference type="Gene3D" id="3.90.280.10">
    <property type="entry name" value="PEBP-like"/>
    <property type="match status" value="1"/>
</dbReference>
<dbReference type="AlphaFoldDB" id="A0A4R5TXT0"/>
<reference evidence="2 3" key="1">
    <citation type="submission" date="2019-03" db="EMBL/GenBank/DDBJ databases">
        <title>Arthrobacter sp. nov., an bacterium isolated from biocrust in Mu Us Desert.</title>
        <authorList>
            <person name="Lixiong L."/>
        </authorList>
    </citation>
    <scope>NUCLEOTIDE SEQUENCE [LARGE SCALE GENOMIC DNA]</scope>
    <source>
        <strain evidence="2 3">SLN-3</strain>
    </source>
</reference>
<dbReference type="Pfam" id="PF01161">
    <property type="entry name" value="PBP"/>
    <property type="match status" value="1"/>
</dbReference>
<organism evidence="2 3">
    <name type="scientific">Arthrobacter crusticola</name>
    <dbReference type="NCBI Taxonomy" id="2547960"/>
    <lineage>
        <taxon>Bacteria</taxon>
        <taxon>Bacillati</taxon>
        <taxon>Actinomycetota</taxon>
        <taxon>Actinomycetes</taxon>
        <taxon>Micrococcales</taxon>
        <taxon>Micrococcaceae</taxon>
        <taxon>Arthrobacter</taxon>
    </lineage>
</organism>
<accession>A0A4R5TXT0</accession>
<name>A0A4R5TXT0_9MICC</name>
<dbReference type="RefSeq" id="WP_133404166.1">
    <property type="nucleotide sequence ID" value="NZ_SMTK01000003.1"/>
</dbReference>
<gene>
    <name evidence="2" type="ORF">E2F48_11620</name>
</gene>
<evidence type="ECO:0000256" key="1">
    <source>
        <dbReference type="SAM" id="MobiDB-lite"/>
    </source>
</evidence>
<dbReference type="InterPro" id="IPR008914">
    <property type="entry name" value="PEBP"/>
</dbReference>
<dbReference type="InterPro" id="IPR036610">
    <property type="entry name" value="PEBP-like_sf"/>
</dbReference>
<evidence type="ECO:0000313" key="2">
    <source>
        <dbReference type="EMBL" id="TDK25938.1"/>
    </source>
</evidence>
<keyword evidence="3" id="KW-1185">Reference proteome</keyword>
<dbReference type="EMBL" id="SMTK01000003">
    <property type="protein sequence ID" value="TDK25938.1"/>
    <property type="molecule type" value="Genomic_DNA"/>
</dbReference>